<feature type="transmembrane region" description="Helical" evidence="4">
    <location>
        <begin position="568"/>
        <end position="585"/>
    </location>
</feature>
<protein>
    <recommendedName>
        <fullName evidence="2">chitinase</fullName>
        <ecNumber evidence="2">3.2.1.14</ecNumber>
    </recommendedName>
</protein>
<dbReference type="SUPFAM" id="SSF51445">
    <property type="entry name" value="(Trans)glycosidases"/>
    <property type="match status" value="1"/>
</dbReference>
<dbReference type="PANTHER" id="PTHR11177:SF317">
    <property type="entry name" value="CHITINASE 12-RELATED"/>
    <property type="match status" value="1"/>
</dbReference>
<feature type="transmembrane region" description="Helical" evidence="4">
    <location>
        <begin position="506"/>
        <end position="525"/>
    </location>
</feature>
<keyword evidence="3" id="KW-0624">Polysaccharide degradation</keyword>
<dbReference type="InterPro" id="IPR050314">
    <property type="entry name" value="Glycosyl_Hydrlase_18"/>
</dbReference>
<dbReference type="SMART" id="SM00636">
    <property type="entry name" value="Glyco_18"/>
    <property type="match status" value="1"/>
</dbReference>
<dbReference type="Gene3D" id="3.20.20.80">
    <property type="entry name" value="Glycosidases"/>
    <property type="match status" value="1"/>
</dbReference>
<evidence type="ECO:0000313" key="7">
    <source>
        <dbReference type="Proteomes" id="UP001310022"/>
    </source>
</evidence>
<feature type="domain" description="GH18" evidence="5">
    <location>
        <begin position="140"/>
        <end position="466"/>
    </location>
</feature>
<dbReference type="Proteomes" id="UP001310022">
    <property type="component" value="Unassembled WGS sequence"/>
</dbReference>
<evidence type="ECO:0000313" key="6">
    <source>
        <dbReference type="EMBL" id="GJM63435.1"/>
    </source>
</evidence>
<dbReference type="GO" id="GO:0005975">
    <property type="term" value="P:carbohydrate metabolic process"/>
    <property type="evidence" value="ECO:0007669"/>
    <property type="project" value="InterPro"/>
</dbReference>
<dbReference type="GO" id="GO:0006032">
    <property type="term" value="P:chitin catabolic process"/>
    <property type="evidence" value="ECO:0007669"/>
    <property type="project" value="UniProtKB-KW"/>
</dbReference>
<dbReference type="GO" id="GO:0008843">
    <property type="term" value="F:endochitinase activity"/>
    <property type="evidence" value="ECO:0007669"/>
    <property type="project" value="UniProtKB-EC"/>
</dbReference>
<dbReference type="EC" id="3.2.1.14" evidence="2"/>
<comment type="caution">
    <text evidence="6">The sequence shown here is derived from an EMBL/GenBank/DDBJ whole genome shotgun (WGS) entry which is preliminary data.</text>
</comment>
<comment type="catalytic activity">
    <reaction evidence="1">
        <text>Random endo-hydrolysis of N-acetyl-beta-D-glucosaminide (1-&gt;4)-beta-linkages in chitin and chitodextrins.</text>
        <dbReference type="EC" id="3.2.1.14"/>
    </reaction>
</comment>
<evidence type="ECO:0000256" key="3">
    <source>
        <dbReference type="ARBA" id="ARBA00023024"/>
    </source>
</evidence>
<dbReference type="PROSITE" id="PS51910">
    <property type="entry name" value="GH18_2"/>
    <property type="match status" value="1"/>
</dbReference>
<dbReference type="AlphaFoldDB" id="A0AAN4W2R9"/>
<keyword evidence="3" id="KW-0146">Chitin degradation</keyword>
<evidence type="ECO:0000256" key="1">
    <source>
        <dbReference type="ARBA" id="ARBA00000822"/>
    </source>
</evidence>
<dbReference type="GO" id="GO:0008061">
    <property type="term" value="F:chitin binding"/>
    <property type="evidence" value="ECO:0007669"/>
    <property type="project" value="InterPro"/>
</dbReference>
<sequence>MKINFYLYQMKLRLAILFSLWLSWGNLFAQNQSLRGHLEQFVDQRNSAIDQQDSLLRAQVQQMKADSVKMVAELDSLHALQNRTAAIEEVSIDTAAFIERQEEVKQNPFPKKFASEEVYDKKQVIKNLNPYKKQHDLKSGVNVFGWHPYWMGSAYKSYNFSLLTHVAYFSYELNPLTGGYTTIHDWKTTAMVDSVQAHGKKALLTVTNFGGGNNHQFLKNVKAQKHFMKTVISLLKDRNADGLNIDFEDVRSADRAALTNFLIDLASTMRSQRSDYQLTIALPAFDFHNAYDLKALHPHVDLFVIMGYEFHGSNSKVAGPVAPLASGTTWWEYNLERSVDEYLVSGIPARKLLLSIPYYGAEWETEDLLFPSKTRAFKGYWTYRKIMDKYGNQACCYDEVSDSRYYVFRDDNNVYRQIWFEDSTSLAKKYDWINKKEIGGVGIWALGFDNGHNELWELLAGHFAEEPPKNIAGFWKKFTRGFRRYAFYSLRVMQNPQTLLRNPRPLMGLVGGLFGVSMVGFFFLYRFGYRLKRYKLLAFKGVSVIVLLAAIIFILFGMKFIGFEQTKFLLLGAMIATILFLIYSYRSVAEKDLP</sequence>
<feature type="transmembrane region" description="Helical" evidence="4">
    <location>
        <begin position="537"/>
        <end position="556"/>
    </location>
</feature>
<evidence type="ECO:0000259" key="5">
    <source>
        <dbReference type="PROSITE" id="PS51910"/>
    </source>
</evidence>
<keyword evidence="4" id="KW-0472">Membrane</keyword>
<keyword evidence="4" id="KW-0812">Transmembrane</keyword>
<keyword evidence="3" id="KW-0119">Carbohydrate metabolism</keyword>
<name>A0AAN4W2R9_9BACT</name>
<dbReference type="InterPro" id="IPR017853">
    <property type="entry name" value="GH"/>
</dbReference>
<evidence type="ECO:0000256" key="2">
    <source>
        <dbReference type="ARBA" id="ARBA00012729"/>
    </source>
</evidence>
<keyword evidence="4" id="KW-1133">Transmembrane helix</keyword>
<dbReference type="Gene3D" id="3.10.50.10">
    <property type="match status" value="1"/>
</dbReference>
<proteinExistence type="predicted"/>
<accession>A0AAN4W2R9</accession>
<dbReference type="GO" id="GO:0005576">
    <property type="term" value="C:extracellular region"/>
    <property type="evidence" value="ECO:0007669"/>
    <property type="project" value="TreeGrafter"/>
</dbReference>
<organism evidence="6 7">
    <name type="scientific">Persicobacter diffluens</name>
    <dbReference type="NCBI Taxonomy" id="981"/>
    <lineage>
        <taxon>Bacteria</taxon>
        <taxon>Pseudomonadati</taxon>
        <taxon>Bacteroidota</taxon>
        <taxon>Cytophagia</taxon>
        <taxon>Cytophagales</taxon>
        <taxon>Persicobacteraceae</taxon>
        <taxon>Persicobacter</taxon>
    </lineage>
</organism>
<reference evidence="6 7" key="1">
    <citation type="submission" date="2021-12" db="EMBL/GenBank/DDBJ databases">
        <title>Genome sequencing of bacteria with rrn-lacking chromosome and rrn-plasmid.</title>
        <authorList>
            <person name="Anda M."/>
            <person name="Iwasaki W."/>
        </authorList>
    </citation>
    <scope>NUCLEOTIDE SEQUENCE [LARGE SCALE GENOMIC DNA]</scope>
    <source>
        <strain evidence="6 7">NBRC 15940</strain>
    </source>
</reference>
<evidence type="ECO:0000256" key="4">
    <source>
        <dbReference type="SAM" id="Phobius"/>
    </source>
</evidence>
<dbReference type="PANTHER" id="PTHR11177">
    <property type="entry name" value="CHITINASE"/>
    <property type="match status" value="1"/>
</dbReference>
<dbReference type="InterPro" id="IPR011583">
    <property type="entry name" value="Chitinase_II/V-like_cat"/>
</dbReference>
<gene>
    <name evidence="6" type="ORF">PEDI_39870</name>
</gene>
<dbReference type="Pfam" id="PF00704">
    <property type="entry name" value="Glyco_hydro_18"/>
    <property type="match status" value="1"/>
</dbReference>
<keyword evidence="7" id="KW-1185">Reference proteome</keyword>
<dbReference type="EMBL" id="BQKE01000003">
    <property type="protein sequence ID" value="GJM63435.1"/>
    <property type="molecule type" value="Genomic_DNA"/>
</dbReference>
<dbReference type="InterPro" id="IPR001223">
    <property type="entry name" value="Glyco_hydro18_cat"/>
</dbReference>
<dbReference type="InterPro" id="IPR029070">
    <property type="entry name" value="Chitinase_insertion_sf"/>
</dbReference>